<evidence type="ECO:0000256" key="1">
    <source>
        <dbReference type="SAM" id="MobiDB-lite"/>
    </source>
</evidence>
<name>A0A1U7DFZ1_9RHOB</name>
<dbReference type="AlphaFoldDB" id="A0A1U7DFZ1"/>
<reference evidence="2 3" key="1">
    <citation type="submission" date="2017-01" db="EMBL/GenBank/DDBJ databases">
        <title>Genomic analysis of Xuhuaishuia manganoxidans DY6-4.</title>
        <authorList>
            <person name="Wang X."/>
        </authorList>
    </citation>
    <scope>NUCLEOTIDE SEQUENCE [LARGE SCALE GENOMIC DNA]</scope>
    <source>
        <strain evidence="2 3">DY6-4</strain>
    </source>
</reference>
<evidence type="ECO:0000313" key="2">
    <source>
        <dbReference type="EMBL" id="APX88892.1"/>
    </source>
</evidence>
<organism evidence="2 3">
    <name type="scientific">Brevirhabdus pacifica</name>
    <dbReference type="NCBI Taxonomy" id="1267768"/>
    <lineage>
        <taxon>Bacteria</taxon>
        <taxon>Pseudomonadati</taxon>
        <taxon>Pseudomonadota</taxon>
        <taxon>Alphaproteobacteria</taxon>
        <taxon>Rhodobacterales</taxon>
        <taxon>Paracoccaceae</taxon>
        <taxon>Brevirhabdus</taxon>
    </lineage>
</organism>
<accession>A0A1U7DFZ1</accession>
<dbReference type="STRING" id="1267768.BV394_03400"/>
<feature type="compositionally biased region" description="Pro residues" evidence="1">
    <location>
        <begin position="65"/>
        <end position="75"/>
    </location>
</feature>
<dbReference type="Proteomes" id="UP000187266">
    <property type="component" value="Chromosome"/>
</dbReference>
<sequence>MAEDNSTAPDSAIIVPPWRMASDTQNHSIARNPTSPPSHRILSRSLWESFSSHHQTPVRRRSLPGPVPTRKMPPPRCHRSANRSA</sequence>
<feature type="compositionally biased region" description="Basic residues" evidence="1">
    <location>
        <begin position="76"/>
        <end position="85"/>
    </location>
</feature>
<feature type="region of interest" description="Disordered" evidence="1">
    <location>
        <begin position="25"/>
        <end position="85"/>
    </location>
</feature>
<dbReference type="EMBL" id="CP019124">
    <property type="protein sequence ID" value="APX88892.1"/>
    <property type="molecule type" value="Genomic_DNA"/>
</dbReference>
<keyword evidence="3" id="KW-1185">Reference proteome</keyword>
<proteinExistence type="predicted"/>
<gene>
    <name evidence="2" type="ORF">BV394_03400</name>
</gene>
<feature type="compositionally biased region" description="Polar residues" evidence="1">
    <location>
        <begin position="46"/>
        <end position="55"/>
    </location>
</feature>
<protein>
    <submittedName>
        <fullName evidence="2">Uncharacterized protein</fullName>
    </submittedName>
</protein>
<evidence type="ECO:0000313" key="3">
    <source>
        <dbReference type="Proteomes" id="UP000187266"/>
    </source>
</evidence>